<evidence type="ECO:0000256" key="1">
    <source>
        <dbReference type="SAM" id="MobiDB-lite"/>
    </source>
</evidence>
<feature type="region of interest" description="Disordered" evidence="1">
    <location>
        <begin position="1"/>
        <end position="54"/>
    </location>
</feature>
<keyword evidence="2" id="KW-0378">Hydrolase</keyword>
<feature type="non-terminal residue" evidence="2">
    <location>
        <position position="1"/>
    </location>
</feature>
<protein>
    <submittedName>
        <fullName evidence="2">Arylsulfatase</fullName>
        <ecNumber evidence="2">3.1.6.1</ecNumber>
    </submittedName>
</protein>
<proteinExistence type="predicted"/>
<feature type="compositionally biased region" description="Low complexity" evidence="1">
    <location>
        <begin position="31"/>
        <end position="42"/>
    </location>
</feature>
<gene>
    <name evidence="2" type="ORF">AVDCRST_MAG83-631</name>
</gene>
<feature type="compositionally biased region" description="Basic and acidic residues" evidence="1">
    <location>
        <begin position="1"/>
        <end position="11"/>
    </location>
</feature>
<reference evidence="2" key="1">
    <citation type="submission" date="2020-02" db="EMBL/GenBank/DDBJ databases">
        <authorList>
            <person name="Meier V. D."/>
        </authorList>
    </citation>
    <scope>NUCLEOTIDE SEQUENCE</scope>
    <source>
        <strain evidence="2">AVDCRST_MAG83</strain>
    </source>
</reference>
<dbReference type="EC" id="3.1.6.1" evidence="2"/>
<organism evidence="2">
    <name type="scientific">uncultured Arthrobacter sp</name>
    <dbReference type="NCBI Taxonomy" id="114050"/>
    <lineage>
        <taxon>Bacteria</taxon>
        <taxon>Bacillati</taxon>
        <taxon>Actinomycetota</taxon>
        <taxon>Actinomycetes</taxon>
        <taxon>Micrococcales</taxon>
        <taxon>Micrococcaceae</taxon>
        <taxon>Arthrobacter</taxon>
        <taxon>environmental samples</taxon>
    </lineage>
</organism>
<name>A0A6J4HJ27_9MICC</name>
<evidence type="ECO:0000313" key="2">
    <source>
        <dbReference type="EMBL" id="CAA9223923.1"/>
    </source>
</evidence>
<dbReference type="GO" id="GO:0004065">
    <property type="term" value="F:arylsulfatase activity"/>
    <property type="evidence" value="ECO:0007669"/>
    <property type="project" value="UniProtKB-EC"/>
</dbReference>
<sequence length="79" mass="8260">GSTERRGDRGGHVPAGPHRGLREPVHQDPLPGRVRPPVGGVRPPRRVVVPDDAGPGGHFDGHFLVHAYGLGAVAQAPDD</sequence>
<dbReference type="EMBL" id="CADCTE010000049">
    <property type="protein sequence ID" value="CAA9223923.1"/>
    <property type="molecule type" value="Genomic_DNA"/>
</dbReference>
<dbReference type="AlphaFoldDB" id="A0A6J4HJ27"/>
<accession>A0A6J4HJ27</accession>
<feature type="non-terminal residue" evidence="2">
    <location>
        <position position="79"/>
    </location>
</feature>